<evidence type="ECO:0000313" key="3">
    <source>
        <dbReference type="Proteomes" id="UP000218334"/>
    </source>
</evidence>
<proteinExistence type="predicted"/>
<keyword evidence="3" id="KW-1185">Reference proteome</keyword>
<dbReference type="AlphaFoldDB" id="A0A2H3AUB9"/>
<protein>
    <submittedName>
        <fullName evidence="2">Uncharacterized protein</fullName>
    </submittedName>
</protein>
<dbReference type="EMBL" id="KZ293489">
    <property type="protein sequence ID" value="PBK60324.1"/>
    <property type="molecule type" value="Genomic_DNA"/>
</dbReference>
<accession>A0A2H3AUB9</accession>
<name>A0A2H3AUB9_9AGAR</name>
<reference evidence="3" key="1">
    <citation type="journal article" date="2017" name="Nat. Ecol. Evol.">
        <title>Genome expansion and lineage-specific genetic innovations in the forest pathogenic fungi Armillaria.</title>
        <authorList>
            <person name="Sipos G."/>
            <person name="Prasanna A.N."/>
            <person name="Walter M.C."/>
            <person name="O'Connor E."/>
            <person name="Balint B."/>
            <person name="Krizsan K."/>
            <person name="Kiss B."/>
            <person name="Hess J."/>
            <person name="Varga T."/>
            <person name="Slot J."/>
            <person name="Riley R."/>
            <person name="Boka B."/>
            <person name="Rigling D."/>
            <person name="Barry K."/>
            <person name="Lee J."/>
            <person name="Mihaltcheva S."/>
            <person name="LaButti K."/>
            <person name="Lipzen A."/>
            <person name="Waldron R."/>
            <person name="Moloney N.M."/>
            <person name="Sperisen C."/>
            <person name="Kredics L."/>
            <person name="Vagvoelgyi C."/>
            <person name="Patrignani A."/>
            <person name="Fitzpatrick D."/>
            <person name="Nagy I."/>
            <person name="Doyle S."/>
            <person name="Anderson J.B."/>
            <person name="Grigoriev I.V."/>
            <person name="Gueldener U."/>
            <person name="Muensterkoetter M."/>
            <person name="Nagy L.G."/>
        </authorList>
    </citation>
    <scope>NUCLEOTIDE SEQUENCE [LARGE SCALE GENOMIC DNA]</scope>
    <source>
        <strain evidence="3">28-4</strain>
    </source>
</reference>
<evidence type="ECO:0000256" key="1">
    <source>
        <dbReference type="SAM" id="MobiDB-lite"/>
    </source>
</evidence>
<dbReference type="Proteomes" id="UP000218334">
    <property type="component" value="Unassembled WGS sequence"/>
</dbReference>
<organism evidence="2 3">
    <name type="scientific">Armillaria solidipes</name>
    <dbReference type="NCBI Taxonomy" id="1076256"/>
    <lineage>
        <taxon>Eukaryota</taxon>
        <taxon>Fungi</taxon>
        <taxon>Dikarya</taxon>
        <taxon>Basidiomycota</taxon>
        <taxon>Agaricomycotina</taxon>
        <taxon>Agaricomycetes</taxon>
        <taxon>Agaricomycetidae</taxon>
        <taxon>Agaricales</taxon>
        <taxon>Marasmiineae</taxon>
        <taxon>Physalacriaceae</taxon>
        <taxon>Armillaria</taxon>
    </lineage>
</organism>
<gene>
    <name evidence="2" type="ORF">ARMSODRAFT_1026717</name>
</gene>
<feature type="region of interest" description="Disordered" evidence="1">
    <location>
        <begin position="83"/>
        <end position="111"/>
    </location>
</feature>
<evidence type="ECO:0000313" key="2">
    <source>
        <dbReference type="EMBL" id="PBK60324.1"/>
    </source>
</evidence>
<sequence>MLWILRSTRSGCVFNPTALQCDVPTITDLLVSPLHVDIDTSNLFCNAIELENAHSAKDDLEELDDIHIMPQCDLNPLAASASSSVNLKRPAGAEQSSDGHEHGSDGEGSSILWRHKKRHKARVKKYEVGGHQPSGHTLELIHHTTDPIHTSLATEALPSARGVYSALNFKESEPEREYAVDELLALGFSEVPWEGFDLRLIVDNKGQIVAVIAGQLHDPGYSAACMDAHDEIMQEGAAANFRKASSHR</sequence>